<dbReference type="EMBL" id="VJZA01000008">
    <property type="protein sequence ID" value="TVT24128.1"/>
    <property type="molecule type" value="Genomic_DNA"/>
</dbReference>
<keyword evidence="3" id="KW-1185">Reference proteome</keyword>
<keyword evidence="1" id="KW-0812">Transmembrane</keyword>
<accession>A0A558AIN4</accession>
<dbReference type="RefSeq" id="WP_144635967.1">
    <property type="nucleotide sequence ID" value="NZ_BNAX01000018.1"/>
</dbReference>
<keyword evidence="1" id="KW-0472">Membrane</keyword>
<organism evidence="2 3">
    <name type="scientific">Amycolatopsis acidiphila</name>
    <dbReference type="NCBI Taxonomy" id="715473"/>
    <lineage>
        <taxon>Bacteria</taxon>
        <taxon>Bacillati</taxon>
        <taxon>Actinomycetota</taxon>
        <taxon>Actinomycetes</taxon>
        <taxon>Pseudonocardiales</taxon>
        <taxon>Pseudonocardiaceae</taxon>
        <taxon>Amycolatopsis</taxon>
    </lineage>
</organism>
<evidence type="ECO:0000313" key="2">
    <source>
        <dbReference type="EMBL" id="TVT24128.1"/>
    </source>
</evidence>
<keyword evidence="1" id="KW-1133">Transmembrane helix</keyword>
<gene>
    <name evidence="2" type="ORF">FNH06_08005</name>
</gene>
<protein>
    <submittedName>
        <fullName evidence="2">Uncharacterized protein</fullName>
    </submittedName>
</protein>
<dbReference type="AlphaFoldDB" id="A0A558AIN4"/>
<reference evidence="2 3" key="1">
    <citation type="submission" date="2019-07" db="EMBL/GenBank/DDBJ databases">
        <title>New species of Amycolatopsis and Streptomyces.</title>
        <authorList>
            <person name="Duangmal K."/>
            <person name="Teo W.F.A."/>
            <person name="Lipun K."/>
        </authorList>
    </citation>
    <scope>NUCLEOTIDE SEQUENCE [LARGE SCALE GENOMIC DNA]</scope>
    <source>
        <strain evidence="2 3">JCM 30562</strain>
    </source>
</reference>
<dbReference type="Proteomes" id="UP000318578">
    <property type="component" value="Unassembled WGS sequence"/>
</dbReference>
<proteinExistence type="predicted"/>
<comment type="caution">
    <text evidence="2">The sequence shown here is derived from an EMBL/GenBank/DDBJ whole genome shotgun (WGS) entry which is preliminary data.</text>
</comment>
<sequence>MTTILLCASGVVLIVLSILGRRNVAGLVSRSLEQEHRLRQERVLRRGMLTCRMVGVVFLVSVVLGLLGTGPVRP</sequence>
<evidence type="ECO:0000313" key="3">
    <source>
        <dbReference type="Proteomes" id="UP000318578"/>
    </source>
</evidence>
<feature type="transmembrane region" description="Helical" evidence="1">
    <location>
        <begin position="44"/>
        <end position="67"/>
    </location>
</feature>
<name>A0A558AIN4_9PSEU</name>
<evidence type="ECO:0000256" key="1">
    <source>
        <dbReference type="SAM" id="Phobius"/>
    </source>
</evidence>